<evidence type="ECO:0000313" key="2">
    <source>
        <dbReference type="EMBL" id="KAK7471541.1"/>
    </source>
</evidence>
<feature type="region of interest" description="Disordered" evidence="1">
    <location>
        <begin position="98"/>
        <end position="121"/>
    </location>
</feature>
<name>A0ABD0JDF8_9CAEN</name>
<organism evidence="2 3">
    <name type="scientific">Batillaria attramentaria</name>
    <dbReference type="NCBI Taxonomy" id="370345"/>
    <lineage>
        <taxon>Eukaryota</taxon>
        <taxon>Metazoa</taxon>
        <taxon>Spiralia</taxon>
        <taxon>Lophotrochozoa</taxon>
        <taxon>Mollusca</taxon>
        <taxon>Gastropoda</taxon>
        <taxon>Caenogastropoda</taxon>
        <taxon>Sorbeoconcha</taxon>
        <taxon>Cerithioidea</taxon>
        <taxon>Batillariidae</taxon>
        <taxon>Batillaria</taxon>
    </lineage>
</organism>
<gene>
    <name evidence="2" type="ORF">BaRGS_00035821</name>
</gene>
<proteinExistence type="predicted"/>
<evidence type="ECO:0000256" key="1">
    <source>
        <dbReference type="SAM" id="MobiDB-lite"/>
    </source>
</evidence>
<dbReference type="AlphaFoldDB" id="A0ABD0JDF8"/>
<feature type="region of interest" description="Disordered" evidence="1">
    <location>
        <begin position="33"/>
        <end position="68"/>
    </location>
</feature>
<protein>
    <submittedName>
        <fullName evidence="2">Uncharacterized protein</fullName>
    </submittedName>
</protein>
<keyword evidence="3" id="KW-1185">Reference proteome</keyword>
<evidence type="ECO:0000313" key="3">
    <source>
        <dbReference type="Proteomes" id="UP001519460"/>
    </source>
</evidence>
<reference evidence="2 3" key="1">
    <citation type="journal article" date="2023" name="Sci. Data">
        <title>Genome assembly of the Korean intertidal mud-creeper Batillaria attramentaria.</title>
        <authorList>
            <person name="Patra A.K."/>
            <person name="Ho P.T."/>
            <person name="Jun S."/>
            <person name="Lee S.J."/>
            <person name="Kim Y."/>
            <person name="Won Y.J."/>
        </authorList>
    </citation>
    <scope>NUCLEOTIDE SEQUENCE [LARGE SCALE GENOMIC DNA]</scope>
    <source>
        <strain evidence="2">Wonlab-2016</strain>
    </source>
</reference>
<comment type="caution">
    <text evidence="2">The sequence shown here is derived from an EMBL/GenBank/DDBJ whole genome shotgun (WGS) entry which is preliminary data.</text>
</comment>
<dbReference type="Proteomes" id="UP001519460">
    <property type="component" value="Unassembled WGS sequence"/>
</dbReference>
<dbReference type="EMBL" id="JACVVK020000489">
    <property type="protein sequence ID" value="KAK7471541.1"/>
    <property type="molecule type" value="Genomic_DNA"/>
</dbReference>
<feature type="non-terminal residue" evidence="2">
    <location>
        <position position="190"/>
    </location>
</feature>
<accession>A0ABD0JDF8</accession>
<feature type="compositionally biased region" description="Polar residues" evidence="1">
    <location>
        <begin position="98"/>
        <end position="109"/>
    </location>
</feature>
<sequence>MRTFPPVFSSGLLFCSRMTMFCRFIRDLEENKKSKGREGEKNDVSAEVDVSRLQRPSSEDRMASPRQREVQNLAQGLGVQHKDLHDLAGALSQLMNEASNDSPQYNRENSAGVAASRRQEPVHIDEGSFGDFVDEDASQSNHLSSLVDASADKIRKEVLNAVEAKLLKDLELSRHAGLSVDDIIHDLQKK</sequence>